<dbReference type="EMBL" id="MN876842">
    <property type="protein sequence ID" value="QJF12346.1"/>
    <property type="molecule type" value="Genomic_DNA"/>
</dbReference>
<dbReference type="Proteomes" id="UP000502393">
    <property type="component" value="Segment"/>
</dbReference>
<reference evidence="1 2" key="1">
    <citation type="journal article" date="2020" name="ISME J.">
        <title>New virus isolates from Italian hydrothermal environments underscore the biogeographic pattern in archaeal virus communities.</title>
        <authorList>
            <person name="Baquero D.P."/>
            <person name="Contursi P."/>
            <person name="Piochi M."/>
            <person name="Bartolucci S."/>
            <person name="Liu Y."/>
            <person name="Cvirkaite-Krupovic V."/>
            <person name="Prangishvili D."/>
            <person name="Krupovic M."/>
        </authorList>
    </citation>
    <scope>NUCLEOTIDE SEQUENCE [LARGE SCALE GENOMIC DNA]</scope>
    <source>
        <strain evidence="1">9</strain>
    </source>
</reference>
<evidence type="ECO:0000313" key="2">
    <source>
        <dbReference type="Proteomes" id="UP000502393"/>
    </source>
</evidence>
<proteinExistence type="predicted"/>
<evidence type="ECO:0000313" key="1">
    <source>
        <dbReference type="EMBL" id="QJF12346.1"/>
    </source>
</evidence>
<name>A0A6M3VXU8_9VIRU</name>
<gene>
    <name evidence="1" type="ORF">ARV3_gp33</name>
</gene>
<organism evidence="1 2">
    <name type="scientific">Acidianus rod-shaped virus 3</name>
    <dbReference type="NCBI Taxonomy" id="2730617"/>
    <lineage>
        <taxon>Viruses</taxon>
        <taxon>Adnaviria</taxon>
        <taxon>Zilligvirae</taxon>
        <taxon>Taleaviricota</taxon>
        <taxon>Tokiviricetes</taxon>
        <taxon>Ligamenvirales</taxon>
        <taxon>Rudiviridae</taxon>
        <taxon>Hoswirudivirus</taxon>
        <taxon>Hoswirudivirus acidiani</taxon>
        <taxon>Hoswirudivirus ARV3</taxon>
    </lineage>
</organism>
<accession>A0A6M3VXU8</accession>
<sequence>MEILRFANEKEYKEWLKHQSASVAEKAMRFAKKYPGVLPIIIIADVDTCHQCLDGVSHLFLPPYLGAILDQVID</sequence>
<protein>
    <submittedName>
        <fullName evidence="1">Uncharacterized protein</fullName>
    </submittedName>
</protein>
<keyword evidence="2" id="KW-1185">Reference proteome</keyword>